<comment type="subcellular location">
    <subcellularLocation>
        <location evidence="1">Endomembrane system</location>
    </subcellularLocation>
</comment>
<keyword evidence="11" id="KW-1185">Reference proteome</keyword>
<reference evidence="10 11" key="1">
    <citation type="journal article" date="2021" name="Elife">
        <title>Chloroplast acquisition without the gene transfer in kleptoplastic sea slugs, Plakobranchus ocellatus.</title>
        <authorList>
            <person name="Maeda T."/>
            <person name="Takahashi S."/>
            <person name="Yoshida T."/>
            <person name="Shimamura S."/>
            <person name="Takaki Y."/>
            <person name="Nagai Y."/>
            <person name="Toyoda A."/>
            <person name="Suzuki Y."/>
            <person name="Arimoto A."/>
            <person name="Ishii H."/>
            <person name="Satoh N."/>
            <person name="Nishiyama T."/>
            <person name="Hasebe M."/>
            <person name="Maruyama T."/>
            <person name="Minagawa J."/>
            <person name="Obokata J."/>
            <person name="Shigenobu S."/>
        </authorList>
    </citation>
    <scope>NUCLEOTIDE SEQUENCE [LARGE SCALE GENOMIC DNA]</scope>
</reference>
<keyword evidence="2" id="KW-0813">Transport</keyword>
<dbReference type="Gene3D" id="2.70.130.10">
    <property type="entry name" value="Mannose-6-phosphate receptor binding domain"/>
    <property type="match status" value="14"/>
</dbReference>
<feature type="domain" description="MRH" evidence="9">
    <location>
        <begin position="326"/>
        <end position="473"/>
    </location>
</feature>
<feature type="domain" description="MRH" evidence="9">
    <location>
        <begin position="173"/>
        <end position="320"/>
    </location>
</feature>
<keyword evidence="3" id="KW-0812">Transmembrane</keyword>
<feature type="domain" description="MRH" evidence="9">
    <location>
        <begin position="945"/>
        <end position="1085"/>
    </location>
</feature>
<evidence type="ECO:0000256" key="5">
    <source>
        <dbReference type="ARBA" id="ARBA00022989"/>
    </source>
</evidence>
<accession>A0AAV3YE15</accession>
<feature type="domain" description="MRH" evidence="9">
    <location>
        <begin position="630"/>
        <end position="773"/>
    </location>
</feature>
<dbReference type="PANTHER" id="PTHR15071">
    <property type="entry name" value="MANNOSE-6-PHOSPHATE RECEPTOR FAMILY MEMBER"/>
    <property type="match status" value="1"/>
</dbReference>
<feature type="domain" description="MRH" evidence="9">
    <location>
        <begin position="1387"/>
        <end position="1535"/>
    </location>
</feature>
<gene>
    <name evidence="10" type="ORF">PoB_000720200</name>
</gene>
<evidence type="ECO:0000256" key="2">
    <source>
        <dbReference type="ARBA" id="ARBA00022448"/>
    </source>
</evidence>
<feature type="domain" description="MRH" evidence="9">
    <location>
        <begin position="1690"/>
        <end position="1837"/>
    </location>
</feature>
<evidence type="ECO:0000256" key="4">
    <source>
        <dbReference type="ARBA" id="ARBA00022729"/>
    </source>
</evidence>
<dbReference type="FunFam" id="2.70.130.10:FF:000005">
    <property type="entry name" value="Insulin-like growth factor 2 receptor"/>
    <property type="match status" value="1"/>
</dbReference>
<dbReference type="GO" id="GO:0007041">
    <property type="term" value="P:lysosomal transport"/>
    <property type="evidence" value="ECO:0007669"/>
    <property type="project" value="InterPro"/>
</dbReference>
<keyword evidence="7" id="KW-1015">Disulfide bond</keyword>
<dbReference type="InterPro" id="IPR009011">
    <property type="entry name" value="Man6P_isomerase_rcpt-bd_dom_sf"/>
</dbReference>
<evidence type="ECO:0000256" key="8">
    <source>
        <dbReference type="SAM" id="SignalP"/>
    </source>
</evidence>
<dbReference type="GO" id="GO:0005802">
    <property type="term" value="C:trans-Golgi network"/>
    <property type="evidence" value="ECO:0007669"/>
    <property type="project" value="TreeGrafter"/>
</dbReference>
<dbReference type="SMART" id="SM01404">
    <property type="entry name" value="CIMR"/>
    <property type="match status" value="14"/>
</dbReference>
<feature type="domain" description="MRH" evidence="9">
    <location>
        <begin position="776"/>
        <end position="934"/>
    </location>
</feature>
<feature type="domain" description="MRH" evidence="9">
    <location>
        <begin position="1088"/>
        <end position="1236"/>
    </location>
</feature>
<feature type="domain" description="MRH" evidence="9">
    <location>
        <begin position="1845"/>
        <end position="1983"/>
    </location>
</feature>
<dbReference type="GO" id="GO:0010008">
    <property type="term" value="C:endosome membrane"/>
    <property type="evidence" value="ECO:0007669"/>
    <property type="project" value="UniProtKB-SubCell"/>
</dbReference>
<dbReference type="Proteomes" id="UP000735302">
    <property type="component" value="Unassembled WGS sequence"/>
</dbReference>
<evidence type="ECO:0000256" key="3">
    <source>
        <dbReference type="ARBA" id="ARBA00022692"/>
    </source>
</evidence>
<dbReference type="FunFam" id="2.70.130.10:FF:000016">
    <property type="entry name" value="Insulin-like growth factor 2 receptor"/>
    <property type="match status" value="3"/>
</dbReference>
<dbReference type="SUPFAM" id="SSF50911">
    <property type="entry name" value="Mannose 6-phosphate receptor domain"/>
    <property type="match status" value="15"/>
</dbReference>
<keyword evidence="10" id="KW-0675">Receptor</keyword>
<feature type="domain" description="MRH" evidence="9">
    <location>
        <begin position="1242"/>
        <end position="1383"/>
    </location>
</feature>
<dbReference type="PROSITE" id="PS51914">
    <property type="entry name" value="MRH"/>
    <property type="match status" value="14"/>
</dbReference>
<protein>
    <submittedName>
        <fullName evidence="10">Cation-independent mannose-6-phosphate receptor-like protein</fullName>
    </submittedName>
</protein>
<feature type="domain" description="MRH" evidence="9">
    <location>
        <begin position="1986"/>
        <end position="2137"/>
    </location>
</feature>
<dbReference type="GO" id="GO:0000139">
    <property type="term" value="C:Golgi membrane"/>
    <property type="evidence" value="ECO:0007669"/>
    <property type="project" value="UniProtKB-SubCell"/>
</dbReference>
<proteinExistence type="predicted"/>
<dbReference type="InterPro" id="IPR000479">
    <property type="entry name" value="CIMR_rpt"/>
</dbReference>
<keyword evidence="5" id="KW-1133">Transmembrane helix</keyword>
<keyword evidence="6" id="KW-0472">Membrane</keyword>
<feature type="signal peptide" evidence="8">
    <location>
        <begin position="1"/>
        <end position="26"/>
    </location>
</feature>
<evidence type="ECO:0000259" key="9">
    <source>
        <dbReference type="PROSITE" id="PS51914"/>
    </source>
</evidence>
<dbReference type="InterPro" id="IPR044865">
    <property type="entry name" value="MRH_dom"/>
</dbReference>
<feature type="domain" description="MRH" evidence="9">
    <location>
        <begin position="27"/>
        <end position="165"/>
    </location>
</feature>
<organism evidence="10 11">
    <name type="scientific">Plakobranchus ocellatus</name>
    <dbReference type="NCBI Taxonomy" id="259542"/>
    <lineage>
        <taxon>Eukaryota</taxon>
        <taxon>Metazoa</taxon>
        <taxon>Spiralia</taxon>
        <taxon>Lophotrochozoa</taxon>
        <taxon>Mollusca</taxon>
        <taxon>Gastropoda</taxon>
        <taxon>Heterobranchia</taxon>
        <taxon>Euthyneura</taxon>
        <taxon>Panpulmonata</taxon>
        <taxon>Sacoglossa</taxon>
        <taxon>Placobranchoidea</taxon>
        <taxon>Plakobranchidae</taxon>
        <taxon>Plakobranchus</taxon>
    </lineage>
</organism>
<comment type="caution">
    <text evidence="10">The sequence shown here is derived from an EMBL/GenBank/DDBJ whole genome shotgun (WGS) entry which is preliminary data.</text>
</comment>
<evidence type="ECO:0000313" key="11">
    <source>
        <dbReference type="Proteomes" id="UP000735302"/>
    </source>
</evidence>
<dbReference type="GO" id="GO:0005537">
    <property type="term" value="F:D-mannose binding"/>
    <property type="evidence" value="ECO:0007669"/>
    <property type="project" value="InterPro"/>
</dbReference>
<dbReference type="EMBL" id="BLXT01000835">
    <property type="protein sequence ID" value="GFN80696.1"/>
    <property type="molecule type" value="Genomic_DNA"/>
</dbReference>
<dbReference type="Pfam" id="PF00878">
    <property type="entry name" value="CIMR"/>
    <property type="match status" value="13"/>
</dbReference>
<name>A0AAV3YE15_9GAST</name>
<evidence type="ECO:0000256" key="6">
    <source>
        <dbReference type="ARBA" id="ARBA00023136"/>
    </source>
</evidence>
<evidence type="ECO:0000256" key="1">
    <source>
        <dbReference type="ARBA" id="ARBA00004308"/>
    </source>
</evidence>
<feature type="chain" id="PRO_5043730247" evidence="8">
    <location>
        <begin position="27"/>
        <end position="2230"/>
    </location>
</feature>
<feature type="domain" description="MRH" evidence="9">
    <location>
        <begin position="478"/>
        <end position="624"/>
    </location>
</feature>
<dbReference type="PANTHER" id="PTHR15071:SF0">
    <property type="entry name" value="MANNOSE 6-PHOSPHATE RECEPTOR-LIKE PROTEIN 1"/>
    <property type="match status" value="1"/>
</dbReference>
<keyword evidence="4 8" id="KW-0732">Signal</keyword>
<feature type="domain" description="MRH" evidence="9">
    <location>
        <begin position="1549"/>
        <end position="1688"/>
    </location>
</feature>
<feature type="non-terminal residue" evidence="10">
    <location>
        <position position="2230"/>
    </location>
</feature>
<dbReference type="GO" id="GO:0038023">
    <property type="term" value="F:signaling receptor activity"/>
    <property type="evidence" value="ECO:0007669"/>
    <property type="project" value="InterPro"/>
</dbReference>
<sequence>MEASSNERGRQLSLLFLFSILNLVWTDDCKFGKYDLSNLHMFSPWSVRNDYLNATFEISLCGTLKQDSSHANCPDGTSVCAHFDDGKAISFGSFSSDHQIDDSTKGENAELILMMKGDNCPQEGLDSYTTIFYFKCGKTLGLPRHLGDFPCITHFEWESYIFCQDMHTPDKEVPCAVINKESGHMIDLSPLTKLTGAYLVDADETHKSKFYINVCREISSGTSSTDPLKDCPKGAGSCQILENEVKSFGTPDKKLESTADGAKLVYTAKEKPDRCLTTPSTTINFRCPERGGSKDPVLLTDFILTCSIEIDWVTEYACPVHSIVSNTCQLTMVQHNVDIDLSPLKRSRSHPYVVNVTDGNDHYSYFINVCDALGIICGKATPAQTNVCQIKPATGDSWSAGDKSFTTLRYSDNQLTMEMKHGDPCHTNFRRVTTIDFICNKSAVNDGHGYPKFVSHESCSYFFVWETKYACVEATVSEVCAVEVDNKKYDLSALVREEGDNWEVITGENENDGKTYFLNVCHDILKTDQTSGCPQGAAVCAIGKDGASSSLGSYQTALSFDKASGSLRLLYENGAKTDYGCVSKTKVNFFCSPGNLDSAPRLVHRTENGCYHEIEWHTSAACVLSHKTGTDCKVYDDALGYTFDLNPLKKDEGYTIDGSDDYQYLINICAAVNHNTYCQSSPHDNAAICQINVKGNKEQVKVASPSTKLEYFDGVLNLTYTDGEPYRDVNHTPRQAQIAFLCDLAVNVGSPKFLEEKEFTYAFEWRTRYACPTLPVECAFTDEATHKQYDLSSLVKTTMNWEVANSPDSNNNIKKFYINICHPVVPVEDSGFACSQFASVCATNIDENGKETLFHGNLGGLESAPELEASITGLKLTYTNGDTCDDTDGTTKNFKTSIHFVCVPGKVTGGPNSPRLINPCEYAILWETEAACAIDSVTNLNINSTDCSVKDPNSDFVFNLKPLAINKGYDVKAGTKSYKLNICGTLPEAACGKFGNKSPSSVCEVAADKTNSSKASMEHSSLEYTSQGEMTLTYQGKRNVVSGALENYILNFFCDRKAQSPNITIDSESGMSVTFKVLTALACAPQPVSCIAIGENGTKFDLSDLAREDGNWEVIDSRGTHADLHYYINVCRPVNPSTAVTCPGGAVGGCQISTAVNANYNMGYVQSEPVLASDEKAITLRYQGGDKCHVGKKTEAFRSTRIIFFCDTVEHGPIFDSESDTCEYVFFWKTPSACPQQDVTGEDCKVTDPVYNFEFDLSPLKKMSGHYSVPGAGYTFLLNVCGNLNGAPELCADANTGACQTAGGLNSPVVTGKFSDRPQYKSGVITLNYKGGKDNCHGKYERSTVIDFVCHHNESGEAGPRYMDEKDDCTYTFEWPTKAACPPHQVTDCVLQAGDKTFDLSRLSKADGNYEVAYNSSNEKFILNVCRSLVHKKGQTCPSYAAACRIDLSETDPKKRYHSLGEVSSHSLSYNQDSEVLILKYDNGETCADTKKRKSTVILFKCDDKSDALGTPGGHFVLNDCEEHFVWTSSAACPLVKTEDTTEHEKGFGNCKVTNPNTGYEFDLSSLKKLEGYATTDRNGHDFYLNVCGWLDSSSKCTNGTGSCKKSMTGKKESVNAGKANAHLSYDNGVLSLKYRDGEICSKNQVPRMTYINFVCQPGAGNGVPVFIDSSDDCLYYFDWHTQLACEKEVPCSVDTPTGYSLDFSPLIKKTGKYNVIPSRAGGHQPTGIIYVNLCRPLNPIFGTLCPSGSGACLVNNDGKPLSLGRIDGSPVYDTVHKQTRLTYTRGDPCPSNPQLNITSVIILTCGANEYSEPTEEGMAVDCQYVFLWETTLACEGKREQKLFPNCTFFDYSIQKAFDLSTLSDLQEIKSSHGGKYQLQLCGGIKEKGETGQSSCAGSAVCMKDSNAKNGSYGDSSHGLFQKGSSYIQLTFSQGRQCGKVRAMSTIYFYCDRSAGNGMPEIVYEGNECEVTFRWETDLVCPPQKEECLIGNKGTLFDLSLLSQDTGSWNYTDKEKNVYWLNLCQSVHGNAISSKCRPEAAICMRSSDGNVKMLGRLDSQQISTVGEKPLNTTVIVQYSEGEPDVCSSNRRRRRDISPKVIIKLSCGSTVGVPVLQPTSNDKCVFNFIWKSKLACPVGFNNQPLEVKNGIIHDYRTGKQVDLGPILSRRTNIEIPVENKKYVINIGREVLLDRSNQQTSHCDGASVCLVIPASNSYQNIGSFSTGSFYME</sequence>
<evidence type="ECO:0000313" key="10">
    <source>
        <dbReference type="EMBL" id="GFN80696.1"/>
    </source>
</evidence>
<evidence type="ECO:0000256" key="7">
    <source>
        <dbReference type="ARBA" id="ARBA00023157"/>
    </source>
</evidence>